<dbReference type="CDD" id="cd00567">
    <property type="entry name" value="ACAD"/>
    <property type="match status" value="1"/>
</dbReference>
<dbReference type="Proteomes" id="UP000466794">
    <property type="component" value="Unassembled WGS sequence"/>
</dbReference>
<keyword evidence="3 6" id="KW-0285">Flavoprotein</keyword>
<comment type="caution">
    <text evidence="10">The sequence shown here is derived from an EMBL/GenBank/DDBJ whole genome shotgun (WGS) entry which is preliminary data.</text>
</comment>
<dbReference type="Pfam" id="PF02771">
    <property type="entry name" value="Acyl-CoA_dh_N"/>
    <property type="match status" value="1"/>
</dbReference>
<evidence type="ECO:0000259" key="9">
    <source>
        <dbReference type="Pfam" id="PF02771"/>
    </source>
</evidence>
<protein>
    <submittedName>
        <fullName evidence="10">Acyl-CoA dehydrogenase</fullName>
    </submittedName>
</protein>
<dbReference type="GO" id="GO:0050660">
    <property type="term" value="F:flavin adenine dinucleotide binding"/>
    <property type="evidence" value="ECO:0007669"/>
    <property type="project" value="InterPro"/>
</dbReference>
<evidence type="ECO:0000256" key="6">
    <source>
        <dbReference type="RuleBase" id="RU362125"/>
    </source>
</evidence>
<dbReference type="InterPro" id="IPR009100">
    <property type="entry name" value="AcylCoA_DH/oxidase_NM_dom_sf"/>
</dbReference>
<evidence type="ECO:0000256" key="3">
    <source>
        <dbReference type="ARBA" id="ARBA00022630"/>
    </source>
</evidence>
<dbReference type="InterPro" id="IPR009075">
    <property type="entry name" value="AcylCo_DH/oxidase_C"/>
</dbReference>
<dbReference type="GO" id="GO:0005737">
    <property type="term" value="C:cytoplasm"/>
    <property type="evidence" value="ECO:0007669"/>
    <property type="project" value="TreeGrafter"/>
</dbReference>
<dbReference type="EMBL" id="WRPP01000005">
    <property type="protein sequence ID" value="MVU80800.1"/>
    <property type="molecule type" value="Genomic_DNA"/>
</dbReference>
<dbReference type="InterPro" id="IPR013786">
    <property type="entry name" value="AcylCoA_DH/ox_N"/>
</dbReference>
<dbReference type="PANTHER" id="PTHR48083">
    <property type="entry name" value="MEDIUM-CHAIN SPECIFIC ACYL-COA DEHYDROGENASE, MITOCHONDRIAL-RELATED"/>
    <property type="match status" value="1"/>
</dbReference>
<comment type="similarity">
    <text evidence="2 6">Belongs to the acyl-CoA dehydrogenase family.</text>
</comment>
<dbReference type="GO" id="GO:0033539">
    <property type="term" value="P:fatty acid beta-oxidation using acyl-CoA dehydrogenase"/>
    <property type="evidence" value="ECO:0007669"/>
    <property type="project" value="TreeGrafter"/>
</dbReference>
<organism evidence="10 11">
    <name type="scientific">Nocardia terrae</name>
    <dbReference type="NCBI Taxonomy" id="2675851"/>
    <lineage>
        <taxon>Bacteria</taxon>
        <taxon>Bacillati</taxon>
        <taxon>Actinomycetota</taxon>
        <taxon>Actinomycetes</taxon>
        <taxon>Mycobacteriales</taxon>
        <taxon>Nocardiaceae</taxon>
        <taxon>Nocardia</taxon>
    </lineage>
</organism>
<dbReference type="RefSeq" id="WP_157390365.1">
    <property type="nucleotide sequence ID" value="NZ_WRPP01000005.1"/>
</dbReference>
<dbReference type="Gene3D" id="1.20.140.10">
    <property type="entry name" value="Butyryl-CoA Dehydrogenase, subunit A, domain 3"/>
    <property type="match status" value="1"/>
</dbReference>
<gene>
    <name evidence="10" type="ORF">GPX89_26545</name>
</gene>
<keyword evidence="11" id="KW-1185">Reference proteome</keyword>
<dbReference type="InterPro" id="IPR037069">
    <property type="entry name" value="AcylCoA_DH/ox_N_sf"/>
</dbReference>
<evidence type="ECO:0000256" key="1">
    <source>
        <dbReference type="ARBA" id="ARBA00001974"/>
    </source>
</evidence>
<comment type="cofactor">
    <cofactor evidence="1 6">
        <name>FAD</name>
        <dbReference type="ChEBI" id="CHEBI:57692"/>
    </cofactor>
</comment>
<dbReference type="Pfam" id="PF02770">
    <property type="entry name" value="Acyl-CoA_dh_M"/>
    <property type="match status" value="1"/>
</dbReference>
<accession>A0A7K1V2D1</accession>
<dbReference type="SUPFAM" id="SSF47203">
    <property type="entry name" value="Acyl-CoA dehydrogenase C-terminal domain-like"/>
    <property type="match status" value="1"/>
</dbReference>
<evidence type="ECO:0000313" key="10">
    <source>
        <dbReference type="EMBL" id="MVU80800.1"/>
    </source>
</evidence>
<evidence type="ECO:0000259" key="8">
    <source>
        <dbReference type="Pfam" id="PF02770"/>
    </source>
</evidence>
<dbReference type="Gene3D" id="1.10.540.10">
    <property type="entry name" value="Acyl-CoA dehydrogenase/oxidase, N-terminal domain"/>
    <property type="match status" value="1"/>
</dbReference>
<sequence>MSTPAETPTLPLLPTPEEKLLRTAVAKLSHRYGPAYFHRVTSAGQPAAEIWNDLAAAGYVGVHLPEEYGGGGGGLADLAAVVEETAAAGVPTLAAVFSSGVNGTILAKHGTAEQRARWLPGLIDGTTMSSFAITEPGAGTNSFNIATAARRTETGWSITGQKHYISGMDQAGWVLVVVRTGTDRQTGRARLSLFNLDADTPGLTFQPLPTELQIPERQSTVFFDDVHVTPDRLIGPEHEGLRVAFAGMNAERLLVSSICTGVGRYALDKAVEYAKQRTVWRDPIGSHQAIAHPLAAARIELEAAKLMTEKALRLYDLGRDDGQYSNMAKLTGVDAGLACLDAAIQTHGGNGVAVEYHLSNYWFLLRMLKIGPVSKEMILNFIAERTLGLPRSY</sequence>
<keyword evidence="4 6" id="KW-0274">FAD</keyword>
<dbReference type="InterPro" id="IPR036250">
    <property type="entry name" value="AcylCo_DH-like_C"/>
</dbReference>
<feature type="domain" description="Acyl-CoA dehydrogenase/oxidase C-terminal" evidence="7">
    <location>
        <begin position="239"/>
        <end position="386"/>
    </location>
</feature>
<keyword evidence="5 6" id="KW-0560">Oxidoreductase</keyword>
<dbReference type="Pfam" id="PF00441">
    <property type="entry name" value="Acyl-CoA_dh_1"/>
    <property type="match status" value="1"/>
</dbReference>
<dbReference type="Gene3D" id="2.40.110.10">
    <property type="entry name" value="Butyryl-CoA Dehydrogenase, subunit A, domain 2"/>
    <property type="match status" value="1"/>
</dbReference>
<name>A0A7K1V2D1_9NOCA</name>
<feature type="domain" description="Acyl-CoA dehydrogenase/oxidase N-terminal" evidence="9">
    <location>
        <begin position="15"/>
        <end position="125"/>
    </location>
</feature>
<dbReference type="InterPro" id="IPR050741">
    <property type="entry name" value="Acyl-CoA_dehydrogenase"/>
</dbReference>
<dbReference type="PANTHER" id="PTHR48083:SF1">
    <property type="entry name" value="DEHYDROGENASE, PUTATIVE (AFU_ORTHOLOGUE AFUA_7G06510)-RELATED"/>
    <property type="match status" value="1"/>
</dbReference>
<dbReference type="FunFam" id="1.20.140.10:FF:000012">
    <property type="entry name" value="Acyl-CoA dehydrogenase fadE12"/>
    <property type="match status" value="1"/>
</dbReference>
<dbReference type="SUPFAM" id="SSF56645">
    <property type="entry name" value="Acyl-CoA dehydrogenase NM domain-like"/>
    <property type="match status" value="1"/>
</dbReference>
<evidence type="ECO:0000256" key="5">
    <source>
        <dbReference type="ARBA" id="ARBA00023002"/>
    </source>
</evidence>
<dbReference type="GO" id="GO:0003995">
    <property type="term" value="F:acyl-CoA dehydrogenase activity"/>
    <property type="evidence" value="ECO:0007669"/>
    <property type="project" value="TreeGrafter"/>
</dbReference>
<evidence type="ECO:0000256" key="2">
    <source>
        <dbReference type="ARBA" id="ARBA00009347"/>
    </source>
</evidence>
<reference evidence="10 11" key="1">
    <citation type="submission" date="2019-12" db="EMBL/GenBank/DDBJ databases">
        <title>Nocardia sp. nov. ET3-3 isolated from soil.</title>
        <authorList>
            <person name="Kanchanasin P."/>
            <person name="Tanasupawat S."/>
            <person name="Yuki M."/>
            <person name="Kudo T."/>
        </authorList>
    </citation>
    <scope>NUCLEOTIDE SEQUENCE [LARGE SCALE GENOMIC DNA]</scope>
    <source>
        <strain evidence="10 11">ET3-3</strain>
    </source>
</reference>
<evidence type="ECO:0000259" key="7">
    <source>
        <dbReference type="Pfam" id="PF00441"/>
    </source>
</evidence>
<proteinExistence type="inferred from homology"/>
<evidence type="ECO:0000256" key="4">
    <source>
        <dbReference type="ARBA" id="ARBA00022827"/>
    </source>
</evidence>
<dbReference type="AlphaFoldDB" id="A0A7K1V2D1"/>
<dbReference type="InterPro" id="IPR046373">
    <property type="entry name" value="Acyl-CoA_Oxase/DH_mid-dom_sf"/>
</dbReference>
<feature type="domain" description="Acyl-CoA oxidase/dehydrogenase middle" evidence="8">
    <location>
        <begin position="130"/>
        <end position="226"/>
    </location>
</feature>
<evidence type="ECO:0000313" key="11">
    <source>
        <dbReference type="Proteomes" id="UP000466794"/>
    </source>
</evidence>
<dbReference type="InterPro" id="IPR006091">
    <property type="entry name" value="Acyl-CoA_Oxase/DH_mid-dom"/>
</dbReference>